<dbReference type="Gene3D" id="2.150.10.10">
    <property type="entry name" value="Serralysin-like metalloprotease, C-terminal"/>
    <property type="match status" value="1"/>
</dbReference>
<dbReference type="InterPro" id="IPR050557">
    <property type="entry name" value="RTX_toxin/Mannuronan_C5-epim"/>
</dbReference>
<gene>
    <name evidence="4" type="ORF">M23134_08342</name>
</gene>
<dbReference type="SUPFAM" id="SSF51120">
    <property type="entry name" value="beta-Roll"/>
    <property type="match status" value="1"/>
</dbReference>
<feature type="chain" id="PRO_5002642369" evidence="3">
    <location>
        <begin position="21"/>
        <end position="176"/>
    </location>
</feature>
<dbReference type="PRINTS" id="PR00313">
    <property type="entry name" value="CABNDNGRPT"/>
</dbReference>
<keyword evidence="5" id="KW-1185">Reference proteome</keyword>
<evidence type="ECO:0000256" key="1">
    <source>
        <dbReference type="ARBA" id="ARBA00004613"/>
    </source>
</evidence>
<dbReference type="PANTHER" id="PTHR38340">
    <property type="entry name" value="S-LAYER PROTEIN"/>
    <property type="match status" value="1"/>
</dbReference>
<dbReference type="InterPro" id="IPR001343">
    <property type="entry name" value="Hemolysn_Ca-bd"/>
</dbReference>
<feature type="signal peptide" evidence="3">
    <location>
        <begin position="1"/>
        <end position="20"/>
    </location>
</feature>
<evidence type="ECO:0000313" key="4">
    <source>
        <dbReference type="EMBL" id="EAY27390.1"/>
    </source>
</evidence>
<evidence type="ECO:0000256" key="2">
    <source>
        <dbReference type="ARBA" id="ARBA00022525"/>
    </source>
</evidence>
<comment type="caution">
    <text evidence="4">The sequence shown here is derived from an EMBL/GenBank/DDBJ whole genome shotgun (WGS) entry which is preliminary data.</text>
</comment>
<dbReference type="Proteomes" id="UP000004095">
    <property type="component" value="Unassembled WGS sequence"/>
</dbReference>
<dbReference type="PROSITE" id="PS51257">
    <property type="entry name" value="PROKAR_LIPOPROTEIN"/>
    <property type="match status" value="1"/>
</dbReference>
<accession>A1ZQL8</accession>
<dbReference type="GO" id="GO:0005576">
    <property type="term" value="C:extracellular region"/>
    <property type="evidence" value="ECO:0007669"/>
    <property type="project" value="UniProtKB-SubCell"/>
</dbReference>
<evidence type="ECO:0000256" key="3">
    <source>
        <dbReference type="SAM" id="SignalP"/>
    </source>
</evidence>
<dbReference type="RefSeq" id="WP_002699789.1">
    <property type="nucleotide sequence ID" value="NZ_AAWS01000024.1"/>
</dbReference>
<proteinExistence type="predicted"/>
<name>A1ZQL8_MICM2</name>
<dbReference type="PANTHER" id="PTHR38340:SF1">
    <property type="entry name" value="S-LAYER PROTEIN"/>
    <property type="match status" value="1"/>
</dbReference>
<dbReference type="Pfam" id="PF00353">
    <property type="entry name" value="HemolysinCabind"/>
    <property type="match status" value="2"/>
</dbReference>
<keyword evidence="3" id="KW-0732">Signal</keyword>
<protein>
    <submittedName>
        <fullName evidence="4">S-layer-RTX protein</fullName>
    </submittedName>
</protein>
<dbReference type="GO" id="GO:0005509">
    <property type="term" value="F:calcium ion binding"/>
    <property type="evidence" value="ECO:0007669"/>
    <property type="project" value="InterPro"/>
</dbReference>
<evidence type="ECO:0000313" key="5">
    <source>
        <dbReference type="Proteomes" id="UP000004095"/>
    </source>
</evidence>
<dbReference type="InterPro" id="IPR011049">
    <property type="entry name" value="Serralysin-like_metalloprot_C"/>
</dbReference>
<sequence>MKKVSLILLLIVAMTGYSCSNQEKVEPNKQAGINADLENAVIPGTSGNNTLYGTGGNDTMYGYGGNDTMYGGGGNDVLYGGKGNDRLYGDAGRDNIHGQDGDDNIYYRADVDGVDGRMDGGSGNDAIHIIGNVSPNDVVIVNNWKQIYVKSQKVMTYGYIERFYVNGQQILPINVY</sequence>
<keyword evidence="2" id="KW-0964">Secreted</keyword>
<dbReference type="eggNOG" id="COG2931">
    <property type="taxonomic scope" value="Bacteria"/>
</dbReference>
<organism evidence="4 5">
    <name type="scientific">Microscilla marina ATCC 23134</name>
    <dbReference type="NCBI Taxonomy" id="313606"/>
    <lineage>
        <taxon>Bacteria</taxon>
        <taxon>Pseudomonadati</taxon>
        <taxon>Bacteroidota</taxon>
        <taxon>Cytophagia</taxon>
        <taxon>Cytophagales</taxon>
        <taxon>Microscillaceae</taxon>
        <taxon>Microscilla</taxon>
    </lineage>
</organism>
<comment type="subcellular location">
    <subcellularLocation>
        <location evidence="1">Secreted</location>
    </subcellularLocation>
</comment>
<dbReference type="AlphaFoldDB" id="A1ZQL8"/>
<dbReference type="EMBL" id="AAWS01000024">
    <property type="protein sequence ID" value="EAY27390.1"/>
    <property type="molecule type" value="Genomic_DNA"/>
</dbReference>
<reference evidence="4 5" key="1">
    <citation type="submission" date="2007-01" db="EMBL/GenBank/DDBJ databases">
        <authorList>
            <person name="Haygood M."/>
            <person name="Podell S."/>
            <person name="Anderson C."/>
            <person name="Hopkinson B."/>
            <person name="Roe K."/>
            <person name="Barbeau K."/>
            <person name="Gaasterland T."/>
            <person name="Ferriera S."/>
            <person name="Johnson J."/>
            <person name="Kravitz S."/>
            <person name="Beeson K."/>
            <person name="Sutton G."/>
            <person name="Rogers Y.-H."/>
            <person name="Friedman R."/>
            <person name="Frazier M."/>
            <person name="Venter J.C."/>
        </authorList>
    </citation>
    <scope>NUCLEOTIDE SEQUENCE [LARGE SCALE GENOMIC DNA]</scope>
    <source>
        <strain evidence="4 5">ATCC 23134</strain>
    </source>
</reference>